<sequence>MLADRQMLPGIGGKALAGLAVRVPWADLRFHHIGLAVDLPDISFTVSPIAASLRTQQCALPQASMPTRQDGRPVKNGAIRIRAVHGVQSEIHNS</sequence>
<accession>A0A1H4F2S6</accession>
<reference evidence="2" key="1">
    <citation type="submission" date="2016-10" db="EMBL/GenBank/DDBJ databases">
        <authorList>
            <person name="Varghese N."/>
            <person name="Submissions S."/>
        </authorList>
    </citation>
    <scope>NUCLEOTIDE SEQUENCE [LARGE SCALE GENOMIC DNA]</scope>
    <source>
        <strain evidence="2">LMG 24000</strain>
    </source>
</reference>
<gene>
    <name evidence="1" type="ORF">SAMN05192564_10464</name>
</gene>
<proteinExistence type="predicted"/>
<dbReference type="Proteomes" id="UP000198638">
    <property type="component" value="Unassembled WGS sequence"/>
</dbReference>
<evidence type="ECO:0000313" key="1">
    <source>
        <dbReference type="EMBL" id="SEA91240.1"/>
    </source>
</evidence>
<name>A0A1H4F2S6_9BURK</name>
<dbReference type="EMBL" id="FNRQ01000004">
    <property type="protein sequence ID" value="SEA91240.1"/>
    <property type="molecule type" value="Genomic_DNA"/>
</dbReference>
<keyword evidence="2" id="KW-1185">Reference proteome</keyword>
<evidence type="ECO:0000313" key="2">
    <source>
        <dbReference type="Proteomes" id="UP000198638"/>
    </source>
</evidence>
<protein>
    <submittedName>
        <fullName evidence="1">Uncharacterized protein</fullName>
    </submittedName>
</protein>
<dbReference type="AlphaFoldDB" id="A0A1H4F2S6"/>
<organism evidence="1 2">
    <name type="scientific">Paraburkholderia sartisoli</name>
    <dbReference type="NCBI Taxonomy" id="83784"/>
    <lineage>
        <taxon>Bacteria</taxon>
        <taxon>Pseudomonadati</taxon>
        <taxon>Pseudomonadota</taxon>
        <taxon>Betaproteobacteria</taxon>
        <taxon>Burkholderiales</taxon>
        <taxon>Burkholderiaceae</taxon>
        <taxon>Paraburkholderia</taxon>
    </lineage>
</organism>